<feature type="region of interest" description="Disordered" evidence="2">
    <location>
        <begin position="187"/>
        <end position="284"/>
    </location>
</feature>
<dbReference type="PROSITE" id="PS00880">
    <property type="entry name" value="ACB_1"/>
    <property type="match status" value="1"/>
</dbReference>
<dbReference type="GO" id="GO:0006631">
    <property type="term" value="P:fatty acid metabolic process"/>
    <property type="evidence" value="ECO:0007669"/>
    <property type="project" value="TreeGrafter"/>
</dbReference>
<feature type="compositionally biased region" description="Basic and acidic residues" evidence="2">
    <location>
        <begin position="251"/>
        <end position="264"/>
    </location>
</feature>
<evidence type="ECO:0000313" key="4">
    <source>
        <dbReference type="EMBL" id="KOF97340.1"/>
    </source>
</evidence>
<dbReference type="InterPro" id="IPR035984">
    <property type="entry name" value="Acyl-CoA-binding_sf"/>
</dbReference>
<dbReference type="PANTHER" id="PTHR23310">
    <property type="entry name" value="ACYL-COA-BINDING PROTEIN, ACBP"/>
    <property type="match status" value="1"/>
</dbReference>
<organism evidence="4">
    <name type="scientific">Octopus bimaculoides</name>
    <name type="common">California two-spotted octopus</name>
    <dbReference type="NCBI Taxonomy" id="37653"/>
    <lineage>
        <taxon>Eukaryota</taxon>
        <taxon>Metazoa</taxon>
        <taxon>Spiralia</taxon>
        <taxon>Lophotrochozoa</taxon>
        <taxon>Mollusca</taxon>
        <taxon>Cephalopoda</taxon>
        <taxon>Coleoidea</taxon>
        <taxon>Octopodiformes</taxon>
        <taxon>Octopoda</taxon>
        <taxon>Incirrata</taxon>
        <taxon>Octopodidae</taxon>
        <taxon>Octopus</taxon>
    </lineage>
</organism>
<dbReference type="PANTHER" id="PTHR23310:SF77">
    <property type="entry name" value="LD25952P"/>
    <property type="match status" value="1"/>
</dbReference>
<feature type="compositionally biased region" description="Polar residues" evidence="2">
    <location>
        <begin position="236"/>
        <end position="249"/>
    </location>
</feature>
<dbReference type="FunFam" id="1.20.80.10:FF:000010">
    <property type="entry name" value="Acyl-CoA-binding domain-containing protein 5"/>
    <property type="match status" value="1"/>
</dbReference>
<evidence type="ECO:0000259" key="3">
    <source>
        <dbReference type="PROSITE" id="PS51228"/>
    </source>
</evidence>
<evidence type="ECO:0000256" key="2">
    <source>
        <dbReference type="SAM" id="MobiDB-lite"/>
    </source>
</evidence>
<dbReference type="AlphaFoldDB" id="A0A0L8I8J4"/>
<dbReference type="PROSITE" id="PS51228">
    <property type="entry name" value="ACB_2"/>
    <property type="match status" value="1"/>
</dbReference>
<sequence>MTLNFLEKEDLRRALKAMAETGSFQPSNEMLLKFYAFYKQATEGHCTAPKPNFWDVVKKAKWEAWNKLGKMSKEEAMSCYVDQLKTIVEAMPQTQLVAEFVEKLGNFYELVDDKAIGEKSEENVRKLNGDVANGDVFKSEPIALTNKDLFPRNEAFVHFSNDVSSNTSAVPEMGLDCTPAVIKKTVSGQEANGKDTEAASGHHHHNNNNINNNNNNGNSSNNNNNHSDHARARLNHQYNHSNENDSGNDTGEIKSENGDERETPMTDDSLLPIAGQQVTSDTDSDVEYCDTIDTLQDVSEVCG</sequence>
<feature type="domain" description="ACB" evidence="3">
    <location>
        <begin position="1"/>
        <end position="93"/>
    </location>
</feature>
<dbReference type="InterPro" id="IPR014352">
    <property type="entry name" value="FERM/acyl-CoA-bd_prot_sf"/>
</dbReference>
<dbReference type="SUPFAM" id="SSF47027">
    <property type="entry name" value="Acyl-CoA binding protein"/>
    <property type="match status" value="1"/>
</dbReference>
<gene>
    <name evidence="4" type="ORF">OCBIM_22030348mg</name>
</gene>
<dbReference type="InterPro" id="IPR000582">
    <property type="entry name" value="Acyl-CoA-binding_protein"/>
</dbReference>
<protein>
    <recommendedName>
        <fullName evidence="3">ACB domain-containing protein</fullName>
    </recommendedName>
</protein>
<feature type="compositionally biased region" description="Low complexity" evidence="2">
    <location>
        <begin position="207"/>
        <end position="225"/>
    </location>
</feature>
<reference evidence="4" key="1">
    <citation type="submission" date="2015-07" db="EMBL/GenBank/DDBJ databases">
        <title>MeaNS - Measles Nucleotide Surveillance Program.</title>
        <authorList>
            <person name="Tran T."/>
            <person name="Druce J."/>
        </authorList>
    </citation>
    <scope>NUCLEOTIDE SEQUENCE</scope>
    <source>
        <strain evidence="4">UCB-OBI-ISO-001</strain>
        <tissue evidence="4">Gonad</tissue>
    </source>
</reference>
<dbReference type="GO" id="GO:0005737">
    <property type="term" value="C:cytoplasm"/>
    <property type="evidence" value="ECO:0007669"/>
    <property type="project" value="TreeGrafter"/>
</dbReference>
<dbReference type="GO" id="GO:0000062">
    <property type="term" value="F:fatty-acyl-CoA binding"/>
    <property type="evidence" value="ECO:0007669"/>
    <property type="project" value="InterPro"/>
</dbReference>
<accession>A0A0L8I8J4</accession>
<dbReference type="PRINTS" id="PR00689">
    <property type="entry name" value="ACOABINDINGP"/>
</dbReference>
<dbReference type="Gene3D" id="1.20.80.10">
    <property type="match status" value="1"/>
</dbReference>
<dbReference type="STRING" id="37653.A0A0L8I8J4"/>
<dbReference type="InterPro" id="IPR022408">
    <property type="entry name" value="Acyl-CoA-binding_prot_CS"/>
</dbReference>
<proteinExistence type="predicted"/>
<evidence type="ECO:0000256" key="1">
    <source>
        <dbReference type="ARBA" id="ARBA00023121"/>
    </source>
</evidence>
<dbReference type="Pfam" id="PF00887">
    <property type="entry name" value="ACBP"/>
    <property type="match status" value="1"/>
</dbReference>
<dbReference type="OrthoDB" id="71307at2759"/>
<keyword evidence="1" id="KW-0446">Lipid-binding</keyword>
<name>A0A0L8I8J4_OCTBM</name>
<dbReference type="EMBL" id="KQ416344">
    <property type="protein sequence ID" value="KOF97340.1"/>
    <property type="molecule type" value="Genomic_DNA"/>
</dbReference>